<keyword evidence="3" id="KW-0067">ATP-binding</keyword>
<protein>
    <submittedName>
        <fullName evidence="8">SNF2 family DNA-dependent ATPase (ERCC6) Rhp26-like</fullName>
    </submittedName>
</protein>
<evidence type="ECO:0000256" key="4">
    <source>
        <dbReference type="SAM" id="Coils"/>
    </source>
</evidence>
<evidence type="ECO:0000256" key="5">
    <source>
        <dbReference type="SAM" id="MobiDB-lite"/>
    </source>
</evidence>
<dbReference type="GO" id="GO:0008094">
    <property type="term" value="F:ATP-dependent activity, acting on DNA"/>
    <property type="evidence" value="ECO:0007669"/>
    <property type="project" value="TreeGrafter"/>
</dbReference>
<dbReference type="InterPro" id="IPR049730">
    <property type="entry name" value="SNF2/RAD54-like_C"/>
</dbReference>
<dbReference type="FunFam" id="3.40.50.10810:FF:000039">
    <property type="entry name" value="DNA repair protein Rhp26/Rad26"/>
    <property type="match status" value="1"/>
</dbReference>
<dbReference type="EMBL" id="CP115613">
    <property type="protein sequence ID" value="WBW74890.1"/>
    <property type="molecule type" value="Genomic_DNA"/>
</dbReference>
<dbReference type="Pfam" id="PF00271">
    <property type="entry name" value="Helicase_C"/>
    <property type="match status" value="1"/>
</dbReference>
<name>A0AAE9WFE5_9SCHI</name>
<dbReference type="PANTHER" id="PTHR45629:SF7">
    <property type="entry name" value="DNA EXCISION REPAIR PROTEIN ERCC-6-RELATED"/>
    <property type="match status" value="1"/>
</dbReference>
<dbReference type="GO" id="GO:0005524">
    <property type="term" value="F:ATP binding"/>
    <property type="evidence" value="ECO:0007669"/>
    <property type="project" value="InterPro"/>
</dbReference>
<keyword evidence="2" id="KW-0378">Hydrolase</keyword>
<evidence type="ECO:0000313" key="9">
    <source>
        <dbReference type="Proteomes" id="UP001212411"/>
    </source>
</evidence>
<dbReference type="PROSITE" id="PS51192">
    <property type="entry name" value="HELICASE_ATP_BIND_1"/>
    <property type="match status" value="1"/>
</dbReference>
<dbReference type="InterPro" id="IPR001650">
    <property type="entry name" value="Helicase_C-like"/>
</dbReference>
<dbReference type="PANTHER" id="PTHR45629">
    <property type="entry name" value="SNF2/RAD54 FAMILY MEMBER"/>
    <property type="match status" value="1"/>
</dbReference>
<feature type="compositionally biased region" description="Basic and acidic residues" evidence="5">
    <location>
        <begin position="231"/>
        <end position="246"/>
    </location>
</feature>
<feature type="region of interest" description="Disordered" evidence="5">
    <location>
        <begin position="826"/>
        <end position="893"/>
    </location>
</feature>
<dbReference type="AlphaFoldDB" id="A0AAE9WFE5"/>
<evidence type="ECO:0000256" key="2">
    <source>
        <dbReference type="ARBA" id="ARBA00022801"/>
    </source>
</evidence>
<feature type="coiled-coil region" evidence="4">
    <location>
        <begin position="37"/>
        <end position="95"/>
    </location>
</feature>
<dbReference type="PROSITE" id="PS51194">
    <property type="entry name" value="HELICASE_CTER"/>
    <property type="match status" value="1"/>
</dbReference>
<dbReference type="Pfam" id="PF00176">
    <property type="entry name" value="SNF2-rel_dom"/>
    <property type="match status" value="1"/>
</dbReference>
<reference evidence="8 9" key="1">
    <citation type="journal article" date="2023" name="G3 (Bethesda)">
        <title>A high-quality reference genome for the fission yeast Schizosaccharomyces osmophilus.</title>
        <authorList>
            <person name="Jia G.S."/>
            <person name="Zhang W.C."/>
            <person name="Liang Y."/>
            <person name="Liu X.H."/>
            <person name="Rhind N."/>
            <person name="Pidoux A."/>
            <person name="Brysch-Herzberg M."/>
            <person name="Du L.L."/>
        </authorList>
    </citation>
    <scope>NUCLEOTIDE SEQUENCE [LARGE SCALE GENOMIC DNA]</scope>
    <source>
        <strain evidence="8 9">CBS 15793</strain>
    </source>
</reference>
<gene>
    <name evidence="8" type="primary">rhp26</name>
    <name evidence="8" type="ORF">SOMG_04542</name>
</gene>
<dbReference type="CDD" id="cd18000">
    <property type="entry name" value="DEXHc_ERCC6"/>
    <property type="match status" value="1"/>
</dbReference>
<evidence type="ECO:0000259" key="7">
    <source>
        <dbReference type="PROSITE" id="PS51194"/>
    </source>
</evidence>
<dbReference type="InterPro" id="IPR014001">
    <property type="entry name" value="Helicase_ATP-bd"/>
</dbReference>
<feature type="domain" description="Helicase ATP-binding" evidence="6">
    <location>
        <begin position="303"/>
        <end position="500"/>
    </location>
</feature>
<feature type="region of interest" description="Disordered" evidence="5">
    <location>
        <begin position="938"/>
        <end position="989"/>
    </location>
</feature>
<dbReference type="RefSeq" id="XP_056039133.1">
    <property type="nucleotide sequence ID" value="XM_056183325.1"/>
</dbReference>
<feature type="region of interest" description="Disordered" evidence="5">
    <location>
        <begin position="231"/>
        <end position="271"/>
    </location>
</feature>
<accession>A0AAE9WFE5</accession>
<dbReference type="SMART" id="SM00490">
    <property type="entry name" value="HELICc"/>
    <property type="match status" value="1"/>
</dbReference>
<proteinExistence type="predicted"/>
<dbReference type="GeneID" id="80878014"/>
<evidence type="ECO:0000259" key="6">
    <source>
        <dbReference type="PROSITE" id="PS51192"/>
    </source>
</evidence>
<evidence type="ECO:0000256" key="3">
    <source>
        <dbReference type="ARBA" id="ARBA00022840"/>
    </source>
</evidence>
<dbReference type="GO" id="GO:0005634">
    <property type="term" value="C:nucleus"/>
    <property type="evidence" value="ECO:0007669"/>
    <property type="project" value="TreeGrafter"/>
</dbReference>
<evidence type="ECO:0000256" key="1">
    <source>
        <dbReference type="ARBA" id="ARBA00022741"/>
    </source>
</evidence>
<organism evidence="8 9">
    <name type="scientific">Schizosaccharomyces osmophilus</name>
    <dbReference type="NCBI Taxonomy" id="2545709"/>
    <lineage>
        <taxon>Eukaryota</taxon>
        <taxon>Fungi</taxon>
        <taxon>Dikarya</taxon>
        <taxon>Ascomycota</taxon>
        <taxon>Taphrinomycotina</taxon>
        <taxon>Schizosaccharomycetes</taxon>
        <taxon>Schizosaccharomycetales</taxon>
        <taxon>Schizosaccharomycetaceae</taxon>
        <taxon>Schizosaccharomyces</taxon>
    </lineage>
</organism>
<dbReference type="Gene3D" id="3.40.50.10810">
    <property type="entry name" value="Tandem AAA-ATPase domain"/>
    <property type="match status" value="1"/>
</dbReference>
<dbReference type="SMART" id="SM00487">
    <property type="entry name" value="DEXDc"/>
    <property type="match status" value="1"/>
</dbReference>
<keyword evidence="1" id="KW-0547">Nucleotide-binding</keyword>
<dbReference type="InterPro" id="IPR000330">
    <property type="entry name" value="SNF2_N"/>
</dbReference>
<evidence type="ECO:0000313" key="8">
    <source>
        <dbReference type="EMBL" id="WBW74890.1"/>
    </source>
</evidence>
<feature type="compositionally biased region" description="Basic and acidic residues" evidence="5">
    <location>
        <begin position="832"/>
        <end position="860"/>
    </location>
</feature>
<dbReference type="KEGG" id="som:SOMG_04542"/>
<dbReference type="CDD" id="cd18793">
    <property type="entry name" value="SF2_C_SNF"/>
    <property type="match status" value="1"/>
</dbReference>
<keyword evidence="9" id="KW-1185">Reference proteome</keyword>
<feature type="domain" description="Helicase C-terminal" evidence="7">
    <location>
        <begin position="642"/>
        <end position="799"/>
    </location>
</feature>
<dbReference type="InterPro" id="IPR050496">
    <property type="entry name" value="SNF2_RAD54_helicase_repair"/>
</dbReference>
<sequence>MDSNQDLTHLGVFTVDQASLERDVTNSADQYITSETKEIERKRLEKVEKEIYAVEKKSRQLEARIDSRLTQISVKGNLRKQLDKFRATLQNLKSDENDIKLRMEGIDEGQQAVFADPHALEEAERQELIRTGKITPFGRFSGIDNESSNIGGHQLSSQAIPQEPEAIDNTITKNISIEQNEEQEFGLKQEKDEDYAQVENVGEQETTSAVDDGDNLVYRKRLHSWCTERNQLRQKSEQAKPEKSETFAEEVSTNHSSLNEDTEEWFKPHPTKRGQTYKGGFTIPGDIRPHLFRYQVTCVQWLWELYSQEAGGIIGDEMGLGKTIQIVSFLSSLHHSRMYEKPALIVCPATLMKQWVNEFHQWWGPLRVVVLHATGSGALATREKRQYQSLEEEDDVAEIINPNASKSFHSYAKALVDSVFTEGHVLITTYAGLRLYSDLLLPREWGYCVLDEGHKIRNPDSEMSVNCKQVKTPHRIILSGTPIQNNLIELWNLFDFVFPGRLGTLPVFQNQFALPINIGGYANASNVQVQTAYKCACMLRDLISPYLLRRMKLDVASDLPKKSEQVLFCKLTPLQRKAYQDFLNGSDMQKILNGKRQMLYGIDILRKICNHPDLVIREFISQKKDYYYGDPEKSGKLKVVMSLLQLWKKQKHRTLLFSQTRQMLDILESSIKDIPGLRYCRMDGGTSIGLRHGLVDNFNKNGIYDVFLLTTRVGGLGINLTGADRVILFDPDWNPSTDAQARERAWRLGQKRDVVVYRLMTAGTIEEKIYHRQIFKQFLTNKILKDPKQRRFFKMTDLHDLFSLGNDKEEGTETGNMFLGAERVFKKQPSSHGEEKSGKQKSRKEVDGNNPEEKNRKVFDKIGIASMEKFKPPEDTGVTKGTSSKNTRGDESVLDDIFASAGIQSTLKHDEIMEASQPETLLVEKEASRVANDAVRAVANSRRQRVAANRNKTDPPTGNISRQNIASASPQASGPVSSSTLLARLKQRR</sequence>
<feature type="compositionally biased region" description="Polar residues" evidence="5">
    <location>
        <begin position="954"/>
        <end position="981"/>
    </location>
</feature>
<dbReference type="InterPro" id="IPR027417">
    <property type="entry name" value="P-loop_NTPase"/>
</dbReference>
<dbReference type="GO" id="GO:0006283">
    <property type="term" value="P:transcription-coupled nucleotide-excision repair"/>
    <property type="evidence" value="ECO:0007669"/>
    <property type="project" value="TreeGrafter"/>
</dbReference>
<dbReference type="Proteomes" id="UP001212411">
    <property type="component" value="Chromosome 3"/>
</dbReference>
<dbReference type="GO" id="GO:0016787">
    <property type="term" value="F:hydrolase activity"/>
    <property type="evidence" value="ECO:0007669"/>
    <property type="project" value="UniProtKB-KW"/>
</dbReference>
<keyword evidence="4" id="KW-0175">Coiled coil</keyword>
<dbReference type="SUPFAM" id="SSF52540">
    <property type="entry name" value="P-loop containing nucleoside triphosphate hydrolases"/>
    <property type="match status" value="2"/>
</dbReference>
<dbReference type="Gene3D" id="3.40.50.300">
    <property type="entry name" value="P-loop containing nucleotide triphosphate hydrolases"/>
    <property type="match status" value="1"/>
</dbReference>
<dbReference type="InterPro" id="IPR038718">
    <property type="entry name" value="SNF2-like_sf"/>
</dbReference>